<gene>
    <name evidence="5" type="primary">atsA_272</name>
    <name evidence="5" type="ORF">PDESU_06032</name>
</gene>
<dbReference type="GO" id="GO:0016787">
    <property type="term" value="F:hydrolase activity"/>
    <property type="evidence" value="ECO:0007669"/>
    <property type="project" value="UniProtKB-KW"/>
</dbReference>
<evidence type="ECO:0000313" key="6">
    <source>
        <dbReference type="Proteomes" id="UP000366872"/>
    </source>
</evidence>
<keyword evidence="3" id="KW-0732">Signal</keyword>
<dbReference type="EMBL" id="CAAHFG010000004">
    <property type="protein sequence ID" value="VGO17436.1"/>
    <property type="molecule type" value="Genomic_DNA"/>
</dbReference>
<feature type="domain" description="Sulfatase N-terminal" evidence="4">
    <location>
        <begin position="25"/>
        <end position="395"/>
    </location>
</feature>
<evidence type="ECO:0000256" key="3">
    <source>
        <dbReference type="SAM" id="SignalP"/>
    </source>
</evidence>
<feature type="chain" id="PRO_5028924788" evidence="3">
    <location>
        <begin position="23"/>
        <end position="522"/>
    </location>
</feature>
<dbReference type="InterPro" id="IPR052701">
    <property type="entry name" value="GAG_Ulvan_Degrading_Sulfatases"/>
</dbReference>
<feature type="signal peptide" evidence="3">
    <location>
        <begin position="1"/>
        <end position="22"/>
    </location>
</feature>
<dbReference type="InterPro" id="IPR017850">
    <property type="entry name" value="Alkaline_phosphatase_core_sf"/>
</dbReference>
<dbReference type="InterPro" id="IPR000917">
    <property type="entry name" value="Sulfatase_N"/>
</dbReference>
<comment type="similarity">
    <text evidence="1">Belongs to the sulfatase family.</text>
</comment>
<dbReference type="SUPFAM" id="SSF53649">
    <property type="entry name" value="Alkaline phosphatase-like"/>
    <property type="match status" value="1"/>
</dbReference>
<keyword evidence="2" id="KW-0378">Hydrolase</keyword>
<dbReference type="InterPro" id="IPR024607">
    <property type="entry name" value="Sulfatase_CS"/>
</dbReference>
<evidence type="ECO:0000313" key="5">
    <source>
        <dbReference type="EMBL" id="VGO17436.1"/>
    </source>
</evidence>
<dbReference type="CDD" id="cd16143">
    <property type="entry name" value="ARS_like"/>
    <property type="match status" value="1"/>
</dbReference>
<name>A0A6C2UDZ9_PONDE</name>
<dbReference type="PROSITE" id="PS00149">
    <property type="entry name" value="SULFATASE_2"/>
    <property type="match status" value="1"/>
</dbReference>
<reference evidence="5 6" key="1">
    <citation type="submission" date="2019-04" db="EMBL/GenBank/DDBJ databases">
        <authorList>
            <person name="Van Vliet M D."/>
        </authorList>
    </citation>
    <scope>NUCLEOTIDE SEQUENCE [LARGE SCALE GENOMIC DNA]</scope>
    <source>
        <strain evidence="5 6">F1</strain>
    </source>
</reference>
<dbReference type="Pfam" id="PF00884">
    <property type="entry name" value="Sulfatase"/>
    <property type="match status" value="1"/>
</dbReference>
<dbReference type="PANTHER" id="PTHR43751:SF7">
    <property type="entry name" value="ARYLSULPHATASE A"/>
    <property type="match status" value="1"/>
</dbReference>
<keyword evidence="6" id="KW-1185">Reference proteome</keyword>
<dbReference type="Gene3D" id="3.30.1120.10">
    <property type="match status" value="1"/>
</dbReference>
<dbReference type="Gene3D" id="3.40.720.10">
    <property type="entry name" value="Alkaline Phosphatase, subunit A"/>
    <property type="match status" value="1"/>
</dbReference>
<dbReference type="PANTHER" id="PTHR43751">
    <property type="entry name" value="SULFATASE"/>
    <property type="match status" value="1"/>
</dbReference>
<sequence>MSMQKISILTMAAALAALTVVAEKPNIVFIYGDDIGYGDFSCYGGEVDTANIDTLAEEGVRFTGGYCTAATCTPSRYSLLTGEYAFRNTAAKILPGNAPLIIDPARPTIAAFLRDHGYATALSGKWHLGLGSAAEPLDWNGQITPGPKEVGFDYSFHMAATADRVPSVYIKNGRVVNLDATDPIQVNYQEMVGNDPTGISHPHLLKLQADEQHGKTIVNGVSRIGYMTGGHAARFRDEDMADTYLNKAVDFIKANQDSPFFLYFAPNENHVPRVVHERFQGSTSLGPRGDALAVFDWCVGRLVQTLKETGQYENTLIVITSDNGPVLFDGYWEAGIERQGTHDASGPWRGGKYSRWEGGTRVPFIVTWPGRSRPGISDAIVSQVDLYASVAGLVGKPMPENAGQDGQNLLATFLGETLDGREYVIQEALTQLAVRKGNWKYVPPGSVTERLGIMTWKTGSGWKETPVPEPGLLFHLSEDPAEERNLAALYPNRIKEMQDIIMQVAPEKAVGEKGLNKKQLGF</sequence>
<dbReference type="AlphaFoldDB" id="A0A6C2UDZ9"/>
<dbReference type="RefSeq" id="WP_136082911.1">
    <property type="nucleotide sequence ID" value="NZ_CAAHFG010000004.1"/>
</dbReference>
<protein>
    <submittedName>
        <fullName evidence="5">Arylsulfatase</fullName>
    </submittedName>
</protein>
<accession>A0A6C2UDZ9</accession>
<dbReference type="PROSITE" id="PS00523">
    <property type="entry name" value="SULFATASE_1"/>
    <property type="match status" value="1"/>
</dbReference>
<proteinExistence type="inferred from homology"/>
<organism evidence="5 6">
    <name type="scientific">Pontiella desulfatans</name>
    <dbReference type="NCBI Taxonomy" id="2750659"/>
    <lineage>
        <taxon>Bacteria</taxon>
        <taxon>Pseudomonadati</taxon>
        <taxon>Kiritimatiellota</taxon>
        <taxon>Kiritimatiellia</taxon>
        <taxon>Kiritimatiellales</taxon>
        <taxon>Pontiellaceae</taxon>
        <taxon>Pontiella</taxon>
    </lineage>
</organism>
<dbReference type="Proteomes" id="UP000366872">
    <property type="component" value="Unassembled WGS sequence"/>
</dbReference>
<evidence type="ECO:0000256" key="1">
    <source>
        <dbReference type="ARBA" id="ARBA00008779"/>
    </source>
</evidence>
<evidence type="ECO:0000256" key="2">
    <source>
        <dbReference type="ARBA" id="ARBA00022801"/>
    </source>
</evidence>
<evidence type="ECO:0000259" key="4">
    <source>
        <dbReference type="Pfam" id="PF00884"/>
    </source>
</evidence>